<keyword evidence="1" id="KW-0812">Transmembrane</keyword>
<gene>
    <name evidence="3" type="ORF">BI344_08220</name>
    <name evidence="2" type="ORF">BI347_20815</name>
</gene>
<dbReference type="STRING" id="1903179.BI347_20815"/>
<evidence type="ECO:0000313" key="2">
    <source>
        <dbReference type="EMBL" id="OHX10532.1"/>
    </source>
</evidence>
<dbReference type="AlphaFoldDB" id="A0A1S1WUG9"/>
<keyword evidence="1" id="KW-0472">Membrane</keyword>
<proteinExistence type="predicted"/>
<feature type="transmembrane region" description="Helical" evidence="1">
    <location>
        <begin position="87"/>
        <end position="107"/>
    </location>
</feature>
<organism evidence="2 4">
    <name type="scientific">Chromobacterium sphagni</name>
    <dbReference type="NCBI Taxonomy" id="1903179"/>
    <lineage>
        <taxon>Bacteria</taxon>
        <taxon>Pseudomonadati</taxon>
        <taxon>Pseudomonadota</taxon>
        <taxon>Betaproteobacteria</taxon>
        <taxon>Neisseriales</taxon>
        <taxon>Chromobacteriaceae</taxon>
        <taxon>Chromobacterium</taxon>
    </lineage>
</organism>
<dbReference type="Proteomes" id="UP000180280">
    <property type="component" value="Unassembled WGS sequence"/>
</dbReference>
<evidence type="ECO:0000256" key="1">
    <source>
        <dbReference type="SAM" id="Phobius"/>
    </source>
</evidence>
<dbReference type="EMBL" id="MKCS01000004">
    <property type="protein sequence ID" value="OHX10532.1"/>
    <property type="molecule type" value="Genomic_DNA"/>
</dbReference>
<evidence type="ECO:0000313" key="3">
    <source>
        <dbReference type="EMBL" id="OHX20558.1"/>
    </source>
</evidence>
<dbReference type="Pfam" id="PF16931">
    <property type="entry name" value="Phage_holin_8"/>
    <property type="match status" value="1"/>
</dbReference>
<accession>A0A1S1WUG9</accession>
<dbReference type="OrthoDB" id="9023487at2"/>
<reference evidence="4 5" key="1">
    <citation type="submission" date="2016-09" db="EMBL/GenBank/DDBJ databases">
        <title>Chromobacterium muskegensis sp. nov., an insecticidal bacterium isolated from Sphagnum bogs.</title>
        <authorList>
            <person name="Sparks M.E."/>
            <person name="Blackburn M.B."/>
            <person name="Gundersen-Rindal D.E."/>
            <person name="Mitchell A."/>
            <person name="Farrar R."/>
            <person name="Kuhar D."/>
        </authorList>
    </citation>
    <scope>NUCLEOTIDE SEQUENCE [LARGE SCALE GENOMIC DNA]</scope>
    <source>
        <strain evidence="3 5">14B-1</strain>
        <strain evidence="2 4">37-2</strain>
    </source>
</reference>
<dbReference type="Proteomes" id="UP000180088">
    <property type="component" value="Unassembled WGS sequence"/>
</dbReference>
<keyword evidence="5" id="KW-1185">Reference proteome</keyword>
<dbReference type="RefSeq" id="WP_071112975.1">
    <property type="nucleotide sequence ID" value="NZ_MKCS01000004.1"/>
</dbReference>
<feature type="transmembrane region" description="Helical" evidence="1">
    <location>
        <begin position="55"/>
        <end position="75"/>
    </location>
</feature>
<protein>
    <recommendedName>
        <fullName evidence="6">Phage holin</fullName>
    </recommendedName>
</protein>
<evidence type="ECO:0000313" key="5">
    <source>
        <dbReference type="Proteomes" id="UP000180280"/>
    </source>
</evidence>
<comment type="caution">
    <text evidence="2">The sequence shown here is derived from an EMBL/GenBank/DDBJ whole genome shotgun (WGS) entry which is preliminary data.</text>
</comment>
<sequence length="122" mass="11988">MAEPVSSTATTATLAAVAGLALFPGIDAATVLGAFAGAAVFVLSSDSLGLAKRAMFFIASFIAGCLAAASVAGLLAKWMPIEASPGVGALIAAALAVKVLLYLIRLADDPAKALRTLKGGGQ</sequence>
<keyword evidence="1" id="KW-1133">Transmembrane helix</keyword>
<dbReference type="InterPro" id="IPR032637">
    <property type="entry name" value="Phage_holin-like"/>
</dbReference>
<evidence type="ECO:0008006" key="6">
    <source>
        <dbReference type="Google" id="ProtNLM"/>
    </source>
</evidence>
<feature type="transmembrane region" description="Helical" evidence="1">
    <location>
        <begin position="12"/>
        <end position="43"/>
    </location>
</feature>
<dbReference type="EMBL" id="MKCT01000017">
    <property type="protein sequence ID" value="OHX20558.1"/>
    <property type="molecule type" value="Genomic_DNA"/>
</dbReference>
<name>A0A1S1WUG9_9NEIS</name>
<evidence type="ECO:0000313" key="4">
    <source>
        <dbReference type="Proteomes" id="UP000180088"/>
    </source>
</evidence>